<dbReference type="PANTHER" id="PTHR46696">
    <property type="entry name" value="P450, PUTATIVE (EUROFUNG)-RELATED"/>
    <property type="match status" value="1"/>
</dbReference>
<keyword evidence="2" id="KW-0349">Heme</keyword>
<reference evidence="3 4" key="1">
    <citation type="submission" date="2022-03" db="EMBL/GenBank/DDBJ databases">
        <title>Complete genome of Streptomyces rimosus ssp. rimosus R7 (=ATCC 10970).</title>
        <authorList>
            <person name="Beganovic S."/>
            <person name="Ruckert C."/>
            <person name="Busche T."/>
            <person name="Kalinowski J."/>
            <person name="Wittmann C."/>
        </authorList>
    </citation>
    <scope>NUCLEOTIDE SEQUENCE [LARGE SCALE GENOMIC DNA]</scope>
    <source>
        <strain evidence="3 4">R7</strain>
    </source>
</reference>
<gene>
    <name evidence="3" type="ORF">SRIMR7_38740</name>
</gene>
<keyword evidence="2 3" id="KW-0560">Oxidoreductase</keyword>
<dbReference type="InterPro" id="IPR036396">
    <property type="entry name" value="Cyt_P450_sf"/>
</dbReference>
<keyword evidence="4" id="KW-1185">Reference proteome</keyword>
<accession>A0ABY3ZFI5</accession>
<protein>
    <submittedName>
        <fullName evidence="3">Cytochrome P450 107B1</fullName>
        <ecNumber evidence="3">1.14.-.-</ecNumber>
    </submittedName>
</protein>
<evidence type="ECO:0000256" key="2">
    <source>
        <dbReference type="RuleBase" id="RU000461"/>
    </source>
</evidence>
<proteinExistence type="inferred from homology"/>
<dbReference type="RefSeq" id="WP_003979512.1">
    <property type="nucleotide sequence ID" value="NZ_CP043497.1"/>
</dbReference>
<keyword evidence="2" id="KW-0408">Iron</keyword>
<dbReference type="InterPro" id="IPR002397">
    <property type="entry name" value="Cyt_P450_B"/>
</dbReference>
<dbReference type="PROSITE" id="PS00086">
    <property type="entry name" value="CYTOCHROME_P450"/>
    <property type="match status" value="1"/>
</dbReference>
<dbReference type="PANTHER" id="PTHR46696:SF1">
    <property type="entry name" value="CYTOCHROME P450 YJIB-RELATED"/>
    <property type="match status" value="1"/>
</dbReference>
<dbReference type="EMBL" id="CP094298">
    <property type="protein sequence ID" value="UNZ08112.1"/>
    <property type="molecule type" value="Genomic_DNA"/>
</dbReference>
<dbReference type="PRINTS" id="PR00359">
    <property type="entry name" value="BP450"/>
</dbReference>
<name>A0ABY3ZFI5_STRRM</name>
<comment type="similarity">
    <text evidence="1 2">Belongs to the cytochrome P450 family.</text>
</comment>
<dbReference type="InterPro" id="IPR001128">
    <property type="entry name" value="Cyt_P450"/>
</dbReference>
<dbReference type="Gene3D" id="1.10.630.10">
    <property type="entry name" value="Cytochrome P450"/>
    <property type="match status" value="1"/>
</dbReference>
<evidence type="ECO:0000313" key="4">
    <source>
        <dbReference type="Proteomes" id="UP000829494"/>
    </source>
</evidence>
<dbReference type="InterPro" id="IPR017972">
    <property type="entry name" value="Cyt_P450_CS"/>
</dbReference>
<dbReference type="Proteomes" id="UP000829494">
    <property type="component" value="Chromosome"/>
</dbReference>
<dbReference type="PRINTS" id="PR00385">
    <property type="entry name" value="P450"/>
</dbReference>
<dbReference type="CDD" id="cd11029">
    <property type="entry name" value="CYP107-like"/>
    <property type="match status" value="1"/>
</dbReference>
<evidence type="ECO:0000256" key="1">
    <source>
        <dbReference type="ARBA" id="ARBA00010617"/>
    </source>
</evidence>
<organism evidence="3 4">
    <name type="scientific">Streptomyces rimosus subsp. rimosus</name>
    <dbReference type="NCBI Taxonomy" id="132474"/>
    <lineage>
        <taxon>Bacteria</taxon>
        <taxon>Bacillati</taxon>
        <taxon>Actinomycetota</taxon>
        <taxon>Actinomycetes</taxon>
        <taxon>Kitasatosporales</taxon>
        <taxon>Streptomycetaceae</taxon>
        <taxon>Streptomyces</taxon>
    </lineage>
</organism>
<dbReference type="SUPFAM" id="SSF48264">
    <property type="entry name" value="Cytochrome P450"/>
    <property type="match status" value="1"/>
</dbReference>
<sequence length="417" mass="45244">MDESPVFVLDPAGRDRHGEDARLRARGPLTRVDVLGVEAWAVSDPVLLRRLLMDPRVSKDARRHWPAYPGRIAGVWPLELWVAVDNMFTAYGDEHRRLRRIISQVFTARHVNALAPVIERIAGELLDGLAATPPGTPVDLRERFASPLPIRVVSHLVGLSEADGPRFRRTVDKVFSTSLDPVEAGANVAELYALLTGLVAAKRAEPGDDLASKLITARDSEGDGSRLTETELIDTLLLVINAGFETTVNLIDQAVTALLTHPGRLALARAGRVGWQDVVEETLRWEAPVPYLPMRYAVEDIPLPGHGPTIRKGDAILASYGAANRHPDLHGPTADQFDPARTDKSHLSFGHGVHACLGAALARLEGTIALRGLFERFPDLALAVPAHRLRPLPSFVSNGHRELPVVLRSAPAGEAGG</sequence>
<keyword evidence="2" id="KW-0479">Metal-binding</keyword>
<dbReference type="GeneID" id="66852743"/>
<dbReference type="GO" id="GO:0016491">
    <property type="term" value="F:oxidoreductase activity"/>
    <property type="evidence" value="ECO:0007669"/>
    <property type="project" value="UniProtKB-KW"/>
</dbReference>
<dbReference type="EC" id="1.14.-.-" evidence="3"/>
<evidence type="ECO:0000313" key="3">
    <source>
        <dbReference type="EMBL" id="UNZ08112.1"/>
    </source>
</evidence>
<keyword evidence="2" id="KW-0503">Monooxygenase</keyword>
<dbReference type="Pfam" id="PF00067">
    <property type="entry name" value="p450"/>
    <property type="match status" value="1"/>
</dbReference>